<dbReference type="InterPro" id="IPR036100">
    <property type="entry name" value="QueA_sf"/>
</dbReference>
<comment type="similarity">
    <text evidence="5">Belongs to the QueA family.</text>
</comment>
<dbReference type="EC" id="2.4.99.17" evidence="5"/>
<dbReference type="NCBIfam" id="TIGR00113">
    <property type="entry name" value="queA"/>
    <property type="match status" value="1"/>
</dbReference>
<evidence type="ECO:0000313" key="7">
    <source>
        <dbReference type="Proteomes" id="UP000245263"/>
    </source>
</evidence>
<sequence length="347" mass="39984">MDEFLKDYDFLLPESQIAKYPAENRDESRLLVLNREKDTITEHSRFKEIADYFIEGDVLVYNETKVSKRRVYLSARSGRIHESVFLETRDPDSKEWICILKNRKKLKLGDALHPEGYEDIRFRYQGDSADLSILVADKSLDDSDFSQWGNIPIPPYLKRKAEKSDEDRYQTIFATNPGSVAAPTAGLHFSEKLRQMLEVKGIIFVPIILQIGYGTFQPLQEEQLLKKKLHTESYELSEATAKILNEARAEKRRVISIGTTTLRVLESVFDFKSQIYKAGKGETDIFLSPGDQIHSSQGLVTNFHLPKSSLLLLVNCFGGNNLVMRSYRYALERNFRFYSYGDAMFLF</sequence>
<dbReference type="Pfam" id="PF02547">
    <property type="entry name" value="Queuosine_synth"/>
    <property type="match status" value="1"/>
</dbReference>
<evidence type="ECO:0000256" key="1">
    <source>
        <dbReference type="ARBA" id="ARBA00022490"/>
    </source>
</evidence>
<comment type="subcellular location">
    <subcellularLocation>
        <location evidence="5">Cytoplasm</location>
    </subcellularLocation>
</comment>
<keyword evidence="3 5" id="KW-0949">S-adenosyl-L-methionine</keyword>
<dbReference type="EMBL" id="AP025029">
    <property type="protein sequence ID" value="BDA80712.1"/>
    <property type="molecule type" value="Genomic_DNA"/>
</dbReference>
<evidence type="ECO:0000256" key="2">
    <source>
        <dbReference type="ARBA" id="ARBA00022679"/>
    </source>
</evidence>
<evidence type="ECO:0000256" key="5">
    <source>
        <dbReference type="HAMAP-Rule" id="MF_00113"/>
    </source>
</evidence>
<keyword evidence="2 5" id="KW-0808">Transferase</keyword>
<comment type="pathway">
    <text evidence="5">tRNA modification; tRNA-queuosine biosynthesis.</text>
</comment>
<comment type="function">
    <text evidence="5">Transfers and isomerizes the ribose moiety from AdoMet to the 7-aminomethyl group of 7-deazaguanine (preQ1-tRNA) to give epoxyqueuosine (oQ-tRNA).</text>
</comment>
<organism evidence="6 7">
    <name type="scientific">Leptospira kobayashii</name>
    <dbReference type="NCBI Taxonomy" id="1917830"/>
    <lineage>
        <taxon>Bacteria</taxon>
        <taxon>Pseudomonadati</taxon>
        <taxon>Spirochaetota</taxon>
        <taxon>Spirochaetia</taxon>
        <taxon>Leptospirales</taxon>
        <taxon>Leptospiraceae</taxon>
        <taxon>Leptospira</taxon>
    </lineage>
</organism>
<evidence type="ECO:0000256" key="3">
    <source>
        <dbReference type="ARBA" id="ARBA00022691"/>
    </source>
</evidence>
<dbReference type="NCBIfam" id="NF001140">
    <property type="entry name" value="PRK00147.1"/>
    <property type="match status" value="1"/>
</dbReference>
<proteinExistence type="inferred from homology"/>
<evidence type="ECO:0000256" key="4">
    <source>
        <dbReference type="ARBA" id="ARBA00022785"/>
    </source>
</evidence>
<dbReference type="InterPro" id="IPR003699">
    <property type="entry name" value="QueA"/>
</dbReference>
<gene>
    <name evidence="5 6" type="primary">queA</name>
    <name evidence="6" type="ORF">LPTSP3_g36420</name>
</gene>
<comment type="catalytic activity">
    <reaction evidence="5">
        <text>7-aminomethyl-7-carbaguanosine(34) in tRNA + S-adenosyl-L-methionine = epoxyqueuosine(34) in tRNA + adenine + L-methionine + 2 H(+)</text>
        <dbReference type="Rhea" id="RHEA:32155"/>
        <dbReference type="Rhea" id="RHEA-COMP:10342"/>
        <dbReference type="Rhea" id="RHEA-COMP:18582"/>
        <dbReference type="ChEBI" id="CHEBI:15378"/>
        <dbReference type="ChEBI" id="CHEBI:16708"/>
        <dbReference type="ChEBI" id="CHEBI:57844"/>
        <dbReference type="ChEBI" id="CHEBI:59789"/>
        <dbReference type="ChEBI" id="CHEBI:82833"/>
        <dbReference type="ChEBI" id="CHEBI:194443"/>
        <dbReference type="EC" id="2.4.99.17"/>
    </reaction>
</comment>
<name>A0ABM7UTS5_9LEPT</name>
<dbReference type="RefSeq" id="WP_109022233.1">
    <property type="nucleotide sequence ID" value="NZ_AP025029.1"/>
</dbReference>
<dbReference type="Gene3D" id="2.40.10.240">
    <property type="entry name" value="QueA-like"/>
    <property type="match status" value="1"/>
</dbReference>
<keyword evidence="4 5" id="KW-0671">Queuosine biosynthesis</keyword>
<reference evidence="6 7" key="1">
    <citation type="submission" date="2021-08" db="EMBL/GenBank/DDBJ databases">
        <title>Complete genome sequence of Leptospira kobayashii strain E30.</title>
        <authorList>
            <person name="Nakao R."/>
            <person name="Nakamura S."/>
            <person name="Masuzawa T."/>
            <person name="Koizumi N."/>
        </authorList>
    </citation>
    <scope>NUCLEOTIDE SEQUENCE [LARGE SCALE GENOMIC DNA]</scope>
    <source>
        <strain evidence="6 7">E30</strain>
    </source>
</reference>
<dbReference type="InterPro" id="IPR042118">
    <property type="entry name" value="QueA_dom1"/>
</dbReference>
<dbReference type="SUPFAM" id="SSF111337">
    <property type="entry name" value="QueA-like"/>
    <property type="match status" value="1"/>
</dbReference>
<keyword evidence="1 5" id="KW-0963">Cytoplasm</keyword>
<dbReference type="PANTHER" id="PTHR30307:SF0">
    <property type="entry name" value="S-ADENOSYLMETHIONINE:TRNA RIBOSYLTRANSFERASE-ISOMERASE"/>
    <property type="match status" value="1"/>
</dbReference>
<dbReference type="HAMAP" id="MF_00113">
    <property type="entry name" value="QueA"/>
    <property type="match status" value="1"/>
</dbReference>
<dbReference type="Proteomes" id="UP000245263">
    <property type="component" value="Chromosome 2"/>
</dbReference>
<protein>
    <recommendedName>
        <fullName evidence="5">S-adenosylmethionine:tRNA ribosyltransferase-isomerase</fullName>
        <ecNumber evidence="5">2.4.99.17</ecNumber>
    </recommendedName>
    <alternativeName>
        <fullName evidence="5">Queuosine biosynthesis protein QueA</fullName>
    </alternativeName>
</protein>
<dbReference type="PANTHER" id="PTHR30307">
    <property type="entry name" value="S-ADENOSYLMETHIONINE:TRNA RIBOSYLTRANSFERASE-ISOMERASE"/>
    <property type="match status" value="1"/>
</dbReference>
<dbReference type="Gene3D" id="3.40.1780.10">
    <property type="entry name" value="QueA-like"/>
    <property type="match status" value="1"/>
</dbReference>
<accession>A0ABM7UTS5</accession>
<evidence type="ECO:0000313" key="6">
    <source>
        <dbReference type="EMBL" id="BDA80712.1"/>
    </source>
</evidence>
<keyword evidence="7" id="KW-1185">Reference proteome</keyword>
<dbReference type="InterPro" id="IPR042119">
    <property type="entry name" value="QueA_dom2"/>
</dbReference>
<comment type="subunit">
    <text evidence="5">Monomer.</text>
</comment>